<dbReference type="Proteomes" id="UP000260351">
    <property type="component" value="Unassembled WGS sequence"/>
</dbReference>
<gene>
    <name evidence="1" type="ORF">DZC52_01815</name>
</gene>
<dbReference type="OrthoDB" id="9811176at2"/>
<comment type="caution">
    <text evidence="1">The sequence shown here is derived from an EMBL/GenBank/DDBJ whole genome shotgun (WGS) entry which is preliminary data.</text>
</comment>
<protein>
    <submittedName>
        <fullName evidence="1">DNA lesion error-prone repair protein ImuA</fullName>
    </submittedName>
</protein>
<name>A0A3E1KBX9_9GAMM</name>
<dbReference type="SUPFAM" id="SSF52540">
    <property type="entry name" value="P-loop containing nucleoside triphosphate hydrolases"/>
    <property type="match status" value="1"/>
</dbReference>
<reference evidence="1 2" key="1">
    <citation type="submission" date="2018-08" db="EMBL/GenBank/DDBJ databases">
        <title>Wenzhouxiangella salilacus sp. nov., a novel bacterium isolated from a saline lake in Xinjiang Province, China.</title>
        <authorList>
            <person name="Han S."/>
        </authorList>
    </citation>
    <scope>NUCLEOTIDE SEQUENCE [LARGE SCALE GENOMIC DNA]</scope>
    <source>
        <strain evidence="1 2">XDB06</strain>
    </source>
</reference>
<organism evidence="1 2">
    <name type="scientific">Wenzhouxiangella sediminis</name>
    <dbReference type="NCBI Taxonomy" id="1792836"/>
    <lineage>
        <taxon>Bacteria</taxon>
        <taxon>Pseudomonadati</taxon>
        <taxon>Pseudomonadota</taxon>
        <taxon>Gammaproteobacteria</taxon>
        <taxon>Chromatiales</taxon>
        <taxon>Wenzhouxiangellaceae</taxon>
        <taxon>Wenzhouxiangella</taxon>
    </lineage>
</organism>
<dbReference type="AlphaFoldDB" id="A0A3E1KBX9"/>
<proteinExistence type="predicted"/>
<dbReference type="InterPro" id="IPR027417">
    <property type="entry name" value="P-loop_NTPase"/>
</dbReference>
<keyword evidence="2" id="KW-1185">Reference proteome</keyword>
<dbReference type="RefSeq" id="WP_116649410.1">
    <property type="nucleotide sequence ID" value="NZ_QUZK01000012.1"/>
</dbReference>
<evidence type="ECO:0000313" key="2">
    <source>
        <dbReference type="Proteomes" id="UP000260351"/>
    </source>
</evidence>
<evidence type="ECO:0000313" key="1">
    <source>
        <dbReference type="EMBL" id="RFF32228.1"/>
    </source>
</evidence>
<sequence>MSADASLEQLLDRRPDLWRGRARKTFPAASTGLGWLDRGLPGGGWPLGRLTELLPSLSGCGELGLLLPLLARCTQRAEPVVLAGPALVPGPQALISAGVALDHLVVVREASESLWAAEQCLKSGLCGSVVVWPPAGPVGERAVRRLQLAAERSPGPTFVVYRPDQSPPPSVSALRLGLSPGPEVEILRSPSGLVESRCLSPESESVVDLERYRRHARSMQ</sequence>
<dbReference type="EMBL" id="QUZK01000012">
    <property type="protein sequence ID" value="RFF32228.1"/>
    <property type="molecule type" value="Genomic_DNA"/>
</dbReference>
<dbReference type="Gene3D" id="3.40.50.300">
    <property type="entry name" value="P-loop containing nucleotide triphosphate hydrolases"/>
    <property type="match status" value="1"/>
</dbReference>
<accession>A0A3E1KBX9</accession>